<keyword evidence="3" id="KW-1003">Cell membrane</keyword>
<dbReference type="AlphaFoldDB" id="A0AAJ1VQR0"/>
<dbReference type="Proteomes" id="UP001167919">
    <property type="component" value="Unassembled WGS sequence"/>
</dbReference>
<reference evidence="9" key="3">
    <citation type="submission" date="2020-01" db="EMBL/GenBank/DDBJ databases">
        <authorList>
            <person name="Cousin F.J."/>
            <person name="Le Guellec R."/>
            <person name="Cretenet M."/>
        </authorList>
    </citation>
    <scope>NUCLEOTIDE SEQUENCE</scope>
    <source>
        <strain evidence="9">UCMA 15228</strain>
    </source>
</reference>
<evidence type="ECO:0000256" key="5">
    <source>
        <dbReference type="ARBA" id="ARBA00022989"/>
    </source>
</evidence>
<feature type="transmembrane region" description="Helical" evidence="7">
    <location>
        <begin position="169"/>
        <end position="190"/>
    </location>
</feature>
<evidence type="ECO:0000313" key="9">
    <source>
        <dbReference type="EMBL" id="QAS69477.1"/>
    </source>
</evidence>
<keyword evidence="2" id="KW-0813">Transport</keyword>
<sequence>MDIVKAIQVTFENANVTKAIVSTISIILLGFYLRKRGTFGADFGKVLTKVVLAVALPALAFNSFMQGINYETFKQSMNVLIWGILIYIVLIFSTKFMYLKYKGDRQDVLRVLTDFGSTTFFGIPIVAGIYGPTSTAVIYASVFNIGYRVFLYSYGYIKMSGLKMEIKNLKQMLLNPIVIATFAGLILWLIQNQAWIPHMNGLDATGAKVNVAFYRIDATAPWISQPLTYLAGLASPLAWLGIGSTLGSISLGKAVTDRDSWYYSFNKVILVPIINVVLLALLAVTNILPVNSEALETIIIMMATPTAAVASTYAIGFDREAVLASNASLLSTVVATVLMPFWIVISQVLSSTGLFK</sequence>
<gene>
    <name evidence="9" type="ORF">DLJ48_02545</name>
    <name evidence="8" type="ORF">EVC35_05730</name>
</gene>
<organism evidence="8 11">
    <name type="scientific">Oenococcus sicerae</name>
    <dbReference type="NCBI Taxonomy" id="2203724"/>
    <lineage>
        <taxon>Bacteria</taxon>
        <taxon>Bacillati</taxon>
        <taxon>Bacillota</taxon>
        <taxon>Bacilli</taxon>
        <taxon>Lactobacillales</taxon>
        <taxon>Lactobacillaceae</taxon>
        <taxon>Oenococcus</taxon>
    </lineage>
</organism>
<dbReference type="EMBL" id="CP029684">
    <property type="protein sequence ID" value="QAS69477.1"/>
    <property type="molecule type" value="Genomic_DNA"/>
</dbReference>
<dbReference type="GO" id="GO:0016020">
    <property type="term" value="C:membrane"/>
    <property type="evidence" value="ECO:0007669"/>
    <property type="project" value="UniProtKB-SubCell"/>
</dbReference>
<keyword evidence="4 7" id="KW-0812">Transmembrane</keyword>
<dbReference type="Proteomes" id="UP000286907">
    <property type="component" value="Chromosome"/>
</dbReference>
<feature type="transmembrane region" description="Helical" evidence="7">
    <location>
        <begin position="294"/>
        <end position="315"/>
    </location>
</feature>
<feature type="transmembrane region" description="Helical" evidence="7">
    <location>
        <begin position="111"/>
        <end position="130"/>
    </location>
</feature>
<accession>A0AAJ1VQR0</accession>
<dbReference type="PANTHER" id="PTHR36838:SF1">
    <property type="entry name" value="SLR1864 PROTEIN"/>
    <property type="match status" value="1"/>
</dbReference>
<evidence type="ECO:0000256" key="7">
    <source>
        <dbReference type="SAM" id="Phobius"/>
    </source>
</evidence>
<keyword evidence="10" id="KW-1185">Reference proteome</keyword>
<evidence type="ECO:0000256" key="6">
    <source>
        <dbReference type="ARBA" id="ARBA00023136"/>
    </source>
</evidence>
<dbReference type="RefSeq" id="WP_128685622.1">
    <property type="nucleotide sequence ID" value="NZ_CP029684.2"/>
</dbReference>
<comment type="subcellular location">
    <subcellularLocation>
        <location evidence="1">Membrane</location>
        <topology evidence="1">Multi-pass membrane protein</topology>
    </subcellularLocation>
</comment>
<dbReference type="EMBL" id="SDWY01000003">
    <property type="protein sequence ID" value="MDN6900502.1"/>
    <property type="molecule type" value="Genomic_DNA"/>
</dbReference>
<feature type="transmembrane region" description="Helical" evidence="7">
    <location>
        <begin position="237"/>
        <end position="256"/>
    </location>
</feature>
<feature type="transmembrane region" description="Helical" evidence="7">
    <location>
        <begin position="16"/>
        <end position="34"/>
    </location>
</feature>
<evidence type="ECO:0000313" key="11">
    <source>
        <dbReference type="Proteomes" id="UP001167919"/>
    </source>
</evidence>
<name>A0AAJ1VQR0_9LACO</name>
<dbReference type="GO" id="GO:0055085">
    <property type="term" value="P:transmembrane transport"/>
    <property type="evidence" value="ECO:0007669"/>
    <property type="project" value="InterPro"/>
</dbReference>
<dbReference type="Pfam" id="PF03547">
    <property type="entry name" value="Mem_trans"/>
    <property type="match status" value="1"/>
</dbReference>
<feature type="transmembrane region" description="Helical" evidence="7">
    <location>
        <begin position="327"/>
        <end position="349"/>
    </location>
</feature>
<feature type="transmembrane region" description="Helical" evidence="7">
    <location>
        <begin position="46"/>
        <end position="68"/>
    </location>
</feature>
<evidence type="ECO:0000313" key="8">
    <source>
        <dbReference type="EMBL" id="MDN6900502.1"/>
    </source>
</evidence>
<proteinExistence type="predicted"/>
<feature type="transmembrane region" description="Helical" evidence="7">
    <location>
        <begin position="80"/>
        <end position="99"/>
    </location>
</feature>
<reference evidence="9 10" key="1">
    <citation type="journal article" date="2019" name="Syst. Appl. Microbiol.">
        <title>Oenococcus sicerae sp. nov., isolated from French cider.</title>
        <authorList>
            <person name="Cousin F.J."/>
            <person name="Le Guellec R."/>
            <person name="Chagnot C."/>
            <person name="Goux D."/>
            <person name="Dalmasso M."/>
            <person name="Laplace J.M."/>
            <person name="Cretenet M."/>
        </authorList>
    </citation>
    <scope>NUCLEOTIDE SEQUENCE [LARGE SCALE GENOMIC DNA]</scope>
    <source>
        <strain evidence="9 10">UCMA 15228</strain>
    </source>
</reference>
<evidence type="ECO:0000256" key="3">
    <source>
        <dbReference type="ARBA" id="ARBA00022475"/>
    </source>
</evidence>
<evidence type="ECO:0000313" key="10">
    <source>
        <dbReference type="Proteomes" id="UP000286907"/>
    </source>
</evidence>
<protein>
    <submittedName>
        <fullName evidence="8">AEC family transporter</fullName>
    </submittedName>
</protein>
<feature type="transmembrane region" description="Helical" evidence="7">
    <location>
        <begin position="136"/>
        <end position="157"/>
    </location>
</feature>
<dbReference type="InterPro" id="IPR004776">
    <property type="entry name" value="Mem_transp_PIN-like"/>
</dbReference>
<evidence type="ECO:0000256" key="1">
    <source>
        <dbReference type="ARBA" id="ARBA00004141"/>
    </source>
</evidence>
<dbReference type="PANTHER" id="PTHR36838">
    <property type="entry name" value="AUXIN EFFLUX CARRIER FAMILY PROTEIN"/>
    <property type="match status" value="1"/>
</dbReference>
<reference evidence="8" key="2">
    <citation type="submission" date="2019-01" db="EMBL/GenBank/DDBJ databases">
        <title>Oenococcus sicerae UCMA17102.</title>
        <authorList>
            <person name="Cousin F.J."/>
            <person name="Le Guellec R."/>
            <person name="Cretenet M."/>
        </authorList>
    </citation>
    <scope>NUCLEOTIDE SEQUENCE</scope>
    <source>
        <strain evidence="8">UCMA17102</strain>
    </source>
</reference>
<evidence type="ECO:0000256" key="4">
    <source>
        <dbReference type="ARBA" id="ARBA00022692"/>
    </source>
</evidence>
<keyword evidence="6 7" id="KW-0472">Membrane</keyword>
<keyword evidence="5 7" id="KW-1133">Transmembrane helix</keyword>
<feature type="transmembrane region" description="Helical" evidence="7">
    <location>
        <begin position="268"/>
        <end position="288"/>
    </location>
</feature>
<evidence type="ECO:0000256" key="2">
    <source>
        <dbReference type="ARBA" id="ARBA00022448"/>
    </source>
</evidence>